<dbReference type="EMBL" id="FIFW01000016">
    <property type="protein sequence ID" value="CYU73165.1"/>
    <property type="molecule type" value="Genomic_DNA"/>
</dbReference>
<dbReference type="InterPro" id="IPR012337">
    <property type="entry name" value="RNaseH-like_sf"/>
</dbReference>
<evidence type="ECO:0000313" key="15">
    <source>
        <dbReference type="Proteomes" id="UP000069526"/>
    </source>
</evidence>
<gene>
    <name evidence="2" type="ORF">CWI26_08240</name>
    <name evidence="12" type="ORF">EI219_10220</name>
    <name evidence="13" type="ORF">EI220_01765</name>
    <name evidence="4" type="ORF">ERS132385_01526</name>
    <name evidence="5" type="ORF">ERS132394_01506</name>
    <name evidence="3" type="ORF">ERS132414_00020</name>
    <name evidence="6" type="ORF">ERS132416_01165</name>
    <name evidence="7" type="ORF">ERS132426_00701</name>
    <name evidence="8" type="ORF">ERS132431_00385</name>
    <name evidence="9" type="ORF">ERS132461_00483</name>
    <name evidence="11" type="ORF">ERS132531_00343</name>
    <name evidence="10" type="ORF">ERS132539_00438</name>
    <name evidence="14" type="ORF">FAJ35_00765</name>
</gene>
<dbReference type="RefSeq" id="WP_004298885.1">
    <property type="nucleotide sequence ID" value="NZ_CEDY01000173.1"/>
</dbReference>
<dbReference type="Proteomes" id="UP000309259">
    <property type="component" value="Unassembled WGS sequence"/>
</dbReference>
<dbReference type="EMBL" id="RRZQ01000018">
    <property type="protein sequence ID" value="RRN48567.1"/>
    <property type="molecule type" value="Genomic_DNA"/>
</dbReference>
<dbReference type="Proteomes" id="UP000073388">
    <property type="component" value="Unassembled WGS sequence"/>
</dbReference>
<dbReference type="Proteomes" id="UP000069526">
    <property type="component" value="Unassembled WGS sequence"/>
</dbReference>
<dbReference type="EMBL" id="FIHA01000001">
    <property type="protein sequence ID" value="CYU53478.1"/>
    <property type="molecule type" value="Genomic_DNA"/>
</dbReference>
<dbReference type="Proteomes" id="UP000278566">
    <property type="component" value="Unassembled WGS sequence"/>
</dbReference>
<evidence type="ECO:0000313" key="16">
    <source>
        <dbReference type="Proteomes" id="UP000071533"/>
    </source>
</evidence>
<dbReference type="Proteomes" id="UP000072618">
    <property type="component" value="Unassembled WGS sequence"/>
</dbReference>
<evidence type="ECO:0000313" key="26">
    <source>
        <dbReference type="Proteomes" id="UP000281324"/>
    </source>
</evidence>
<evidence type="ECO:0000313" key="7">
    <source>
        <dbReference type="EMBL" id="CYV24118.1"/>
    </source>
</evidence>
<evidence type="ECO:0000313" key="17">
    <source>
        <dbReference type="Proteomes" id="UP000072618"/>
    </source>
</evidence>
<dbReference type="Proteomes" id="UP000072794">
    <property type="component" value="Unassembled WGS sequence"/>
</dbReference>
<dbReference type="Proteomes" id="UP000074903">
    <property type="component" value="Unassembled WGS sequence"/>
</dbReference>
<evidence type="ECO:0000313" key="24">
    <source>
        <dbReference type="Proteomes" id="UP000231863"/>
    </source>
</evidence>
<evidence type="ECO:0000259" key="1">
    <source>
        <dbReference type="Pfam" id="PF13358"/>
    </source>
</evidence>
<dbReference type="Pfam" id="PF13358">
    <property type="entry name" value="DDE_3"/>
    <property type="match status" value="1"/>
</dbReference>
<dbReference type="Proteomes" id="UP000074850">
    <property type="component" value="Unassembled WGS sequence"/>
</dbReference>
<evidence type="ECO:0000313" key="10">
    <source>
        <dbReference type="EMBL" id="CYW09318.1"/>
    </source>
</evidence>
<evidence type="ECO:0000313" key="6">
    <source>
        <dbReference type="EMBL" id="CYU94228.1"/>
    </source>
</evidence>
<dbReference type="EMBL" id="FIHD01000018">
    <property type="protein sequence ID" value="CYU94228.1"/>
    <property type="molecule type" value="Genomic_DNA"/>
</dbReference>
<reference evidence="14 27" key="4">
    <citation type="submission" date="2019-04" db="EMBL/GenBank/DDBJ databases">
        <title>Genome analysis of Streptococcus suis strain WUSS327.</title>
        <authorList>
            <person name="Chen H."/>
            <person name="Gao X."/>
            <person name="Wu Z."/>
        </authorList>
    </citation>
    <scope>NUCLEOTIDE SEQUENCE [LARGE SCALE GENOMIC DNA]</scope>
    <source>
        <strain evidence="14 27">WUSS327</strain>
    </source>
</reference>
<evidence type="ECO:0000313" key="11">
    <source>
        <dbReference type="EMBL" id="CYX38178.1"/>
    </source>
</evidence>
<evidence type="ECO:0000313" key="27">
    <source>
        <dbReference type="Proteomes" id="UP000309259"/>
    </source>
</evidence>
<dbReference type="PANTHER" id="PTHR46564">
    <property type="entry name" value="TRANSPOSASE"/>
    <property type="match status" value="1"/>
</dbReference>
<dbReference type="EMBL" id="FIIX01000007">
    <property type="protein sequence ID" value="CYV75611.1"/>
    <property type="molecule type" value="Genomic_DNA"/>
</dbReference>
<dbReference type="EMBL" id="RRZO01000004">
    <property type="protein sequence ID" value="RRN52363.1"/>
    <property type="molecule type" value="Genomic_DNA"/>
</dbReference>
<evidence type="ECO:0000313" key="4">
    <source>
        <dbReference type="EMBL" id="CYU73165.1"/>
    </source>
</evidence>
<dbReference type="Proteomes" id="UP000231863">
    <property type="component" value="Chromosome"/>
</dbReference>
<dbReference type="GO" id="GO:0003676">
    <property type="term" value="F:nucleic acid binding"/>
    <property type="evidence" value="ECO:0007669"/>
    <property type="project" value="InterPro"/>
</dbReference>
<evidence type="ECO:0000313" key="23">
    <source>
        <dbReference type="Proteomes" id="UP000074903"/>
    </source>
</evidence>
<dbReference type="EMBL" id="FIHS01000003">
    <property type="protein sequence ID" value="CYV27774.1"/>
    <property type="molecule type" value="Genomic_DNA"/>
</dbReference>
<dbReference type="SUPFAM" id="SSF53098">
    <property type="entry name" value="Ribonuclease H-like"/>
    <property type="match status" value="1"/>
</dbReference>
<dbReference type="EMBL" id="CP025043">
    <property type="protein sequence ID" value="AUA19463.1"/>
    <property type="molecule type" value="Genomic_DNA"/>
</dbReference>
<protein>
    <submittedName>
        <fullName evidence="3">Degenerate transposase</fullName>
    </submittedName>
    <submittedName>
        <fullName evidence="13">IS630 family transposase</fullName>
    </submittedName>
</protein>
<reference evidence="2 24" key="2">
    <citation type="submission" date="2017-11" db="EMBL/GenBank/DDBJ databases">
        <title>Genome analysis of Streptococcus suis serotype chz stain ah681.</title>
        <authorList>
            <person name="Pan Z."/>
            <person name="Zhang Y."/>
            <person name="Ma J."/>
            <person name="Lu P."/>
            <person name="Zhu Y."/>
            <person name="Zhong X."/>
            <person name="Dong W."/>
            <person name="Lu C."/>
            <person name="Yao H."/>
        </authorList>
    </citation>
    <scope>NUCLEOTIDE SEQUENCE [LARGE SCALE GENOMIC DNA]</scope>
    <source>
        <strain evidence="2 24">AH681</strain>
    </source>
</reference>
<dbReference type="EMBL" id="FIJK01000006">
    <property type="protein sequence ID" value="CYW09318.1"/>
    <property type="molecule type" value="Genomic_DNA"/>
</dbReference>
<evidence type="ECO:0000313" key="19">
    <source>
        <dbReference type="Proteomes" id="UP000073388"/>
    </source>
</evidence>
<dbReference type="EMBL" id="FIGJ01000017">
    <property type="protein sequence ID" value="CYU82327.1"/>
    <property type="molecule type" value="Genomic_DNA"/>
</dbReference>
<evidence type="ECO:0000313" key="22">
    <source>
        <dbReference type="Proteomes" id="UP000074850"/>
    </source>
</evidence>
<evidence type="ECO:0000313" key="8">
    <source>
        <dbReference type="EMBL" id="CYV27774.1"/>
    </source>
</evidence>
<accession>A0A0Z8DRL8</accession>
<evidence type="ECO:0000313" key="20">
    <source>
        <dbReference type="Proteomes" id="UP000073434"/>
    </source>
</evidence>
<feature type="domain" description="Tc1-like transposase DDE" evidence="1">
    <location>
        <begin position="15"/>
        <end position="155"/>
    </location>
</feature>
<evidence type="ECO:0000313" key="18">
    <source>
        <dbReference type="Proteomes" id="UP000072794"/>
    </source>
</evidence>
<evidence type="ECO:0000313" key="14">
    <source>
        <dbReference type="EMBL" id="TII03990.1"/>
    </source>
</evidence>
<evidence type="ECO:0000313" key="13">
    <source>
        <dbReference type="EMBL" id="RRN52363.1"/>
    </source>
</evidence>
<dbReference type="Proteomes" id="UP000281324">
    <property type="component" value="Unassembled WGS sequence"/>
</dbReference>
<evidence type="ECO:0000313" key="21">
    <source>
        <dbReference type="Proteomes" id="UP000073494"/>
    </source>
</evidence>
<reference evidence="25 26" key="3">
    <citation type="submission" date="2018-11" db="EMBL/GenBank/DDBJ databases">
        <title>Changes in penicillin susceptibility of Streptococcus suis isolates by amino acid alterations in the penicillin-binding protein.</title>
        <authorList>
            <person name="Niemann L."/>
            <person name="Eichhorn I."/>
        </authorList>
    </citation>
    <scope>NUCLEOTIDE SEQUENCE [LARGE SCALE GENOMIC DNA]</scope>
    <source>
        <strain evidence="12 26">IMT40201</strain>
        <strain evidence="13 25">IMT40738</strain>
    </source>
</reference>
<evidence type="ECO:0000313" key="9">
    <source>
        <dbReference type="EMBL" id="CYV75611.1"/>
    </source>
</evidence>
<evidence type="ECO:0000313" key="5">
    <source>
        <dbReference type="EMBL" id="CYU82327.1"/>
    </source>
</evidence>
<dbReference type="Proteomes" id="UP000073434">
    <property type="component" value="Unassembled WGS sequence"/>
</dbReference>
<evidence type="ECO:0000313" key="12">
    <source>
        <dbReference type="EMBL" id="RRN48567.1"/>
    </source>
</evidence>
<sequence>MRRYLDVLACFPDTPIVYIDETGIDTYLYRHKARAPRGEKVYDKVSGRRFERISVVAGQTGSKIIAPLLYHGTMTAELFIKWYQEQLLPSLTEPHVIIMDNAAFHPKKQLDELAVAKGHYFLPLPPYSPELNPIERFWAGLKRKVVELLRRFQSVEYCLECYFKAK</sequence>
<dbReference type="EMBL" id="FILX01000003">
    <property type="protein sequence ID" value="CYX38178.1"/>
    <property type="molecule type" value="Genomic_DNA"/>
</dbReference>
<dbReference type="Proteomes" id="UP000071533">
    <property type="component" value="Unassembled WGS sequence"/>
</dbReference>
<dbReference type="EMBL" id="SSXL01000002">
    <property type="protein sequence ID" value="TII03990.1"/>
    <property type="molecule type" value="Genomic_DNA"/>
</dbReference>
<evidence type="ECO:0000313" key="25">
    <source>
        <dbReference type="Proteomes" id="UP000278566"/>
    </source>
</evidence>
<dbReference type="STRING" id="1321372.GCA_000478745_00022"/>
<dbReference type="Proteomes" id="UP000073494">
    <property type="component" value="Unassembled WGS sequence"/>
</dbReference>
<dbReference type="Gene3D" id="3.30.420.10">
    <property type="entry name" value="Ribonuclease H-like superfamily/Ribonuclease H"/>
    <property type="match status" value="1"/>
</dbReference>
<proteinExistence type="predicted"/>
<organism evidence="13 25">
    <name type="scientific">Streptococcus suis</name>
    <dbReference type="NCBI Taxonomy" id="1307"/>
    <lineage>
        <taxon>Bacteria</taxon>
        <taxon>Bacillati</taxon>
        <taxon>Bacillota</taxon>
        <taxon>Bacilli</taxon>
        <taxon>Lactobacillales</taxon>
        <taxon>Streptococcaceae</taxon>
        <taxon>Streptococcus</taxon>
    </lineage>
</organism>
<dbReference type="AlphaFoldDB" id="A0A0Z8DRL8"/>
<dbReference type="EMBL" id="FIHM01000010">
    <property type="protein sequence ID" value="CYV24118.1"/>
    <property type="molecule type" value="Genomic_DNA"/>
</dbReference>
<reference evidence="15 16" key="1">
    <citation type="submission" date="2016-02" db="EMBL/GenBank/DDBJ databases">
        <authorList>
            <consortium name="Pathogen Informatics"/>
        </authorList>
    </citation>
    <scope>NUCLEOTIDE SEQUENCE [LARGE SCALE GENOMIC DNA]</scope>
    <source>
        <strain evidence="4 20">LSS23</strain>
        <strain evidence="5 17">LSS32</strain>
        <strain evidence="3 18">LSS52</strain>
        <strain evidence="6 21">LSS54</strain>
        <strain evidence="7 22">LSS64</strain>
        <strain evidence="8 16">LSS69</strain>
        <strain evidence="9 19">LSS99</strain>
        <strain evidence="10 15">SS1013</strain>
        <strain evidence="11 23">SS993</strain>
    </source>
</reference>
<dbReference type="PANTHER" id="PTHR46564:SF1">
    <property type="entry name" value="TRANSPOSASE"/>
    <property type="match status" value="1"/>
</dbReference>
<dbReference type="InterPro" id="IPR038717">
    <property type="entry name" value="Tc1-like_DDE_dom"/>
</dbReference>
<name>A0A0Z8DRL8_STRSU</name>
<evidence type="ECO:0000313" key="2">
    <source>
        <dbReference type="EMBL" id="AUA19463.1"/>
    </source>
</evidence>
<evidence type="ECO:0000313" key="3">
    <source>
        <dbReference type="EMBL" id="CYU53478.1"/>
    </source>
</evidence>
<dbReference type="InterPro" id="IPR036397">
    <property type="entry name" value="RNaseH_sf"/>
</dbReference>